<protein>
    <recommendedName>
        <fullName evidence="3">Reverse transcriptase domain-containing protein</fullName>
    </recommendedName>
</protein>
<accession>A0A151WXZ3</accession>
<reference evidence="1 2" key="1">
    <citation type="submission" date="2015-09" db="EMBL/GenBank/DDBJ databases">
        <title>Trachymyrmex zeteki WGS genome.</title>
        <authorList>
            <person name="Nygaard S."/>
            <person name="Hu H."/>
            <person name="Boomsma J."/>
            <person name="Zhang G."/>
        </authorList>
    </citation>
    <scope>NUCLEOTIDE SEQUENCE [LARGE SCALE GENOMIC DNA]</scope>
    <source>
        <strain evidence="1">Tzet28-1</strain>
        <tissue evidence="1">Whole body</tissue>
    </source>
</reference>
<organism evidence="1 2">
    <name type="scientific">Mycetomoellerius zeteki</name>
    <dbReference type="NCBI Taxonomy" id="64791"/>
    <lineage>
        <taxon>Eukaryota</taxon>
        <taxon>Metazoa</taxon>
        <taxon>Ecdysozoa</taxon>
        <taxon>Arthropoda</taxon>
        <taxon>Hexapoda</taxon>
        <taxon>Insecta</taxon>
        <taxon>Pterygota</taxon>
        <taxon>Neoptera</taxon>
        <taxon>Endopterygota</taxon>
        <taxon>Hymenoptera</taxon>
        <taxon>Apocrita</taxon>
        <taxon>Aculeata</taxon>
        <taxon>Formicoidea</taxon>
        <taxon>Formicidae</taxon>
        <taxon>Myrmicinae</taxon>
        <taxon>Mycetomoellerius</taxon>
    </lineage>
</organism>
<gene>
    <name evidence="1" type="ORF">ALC60_08103</name>
</gene>
<dbReference type="PANTHER" id="PTHR47331">
    <property type="entry name" value="PHD-TYPE DOMAIN-CONTAINING PROTEIN"/>
    <property type="match status" value="1"/>
</dbReference>
<sequence length="216" mass="23733">MYRQILIDNCDIDLQRILWRSSPADAINEYRLLTVTYGTASAPFLALRVLKQLADDEGASFPLGKRALMESMYIDDALFGADSISQIRLIRDQLVALLKRGHFELRKWSSNAPELLSDIDPHNHGLALEKTVQADAGVKILGITTTCTRLLSVRGGPRGDACSHEADSLIGYFSPVRSSRIHLSRNYTGENIHANALDVGSRLGYSPPGEPDISVA</sequence>
<evidence type="ECO:0008006" key="3">
    <source>
        <dbReference type="Google" id="ProtNLM"/>
    </source>
</evidence>
<dbReference type="STRING" id="64791.A0A151WXZ3"/>
<evidence type="ECO:0000313" key="1">
    <source>
        <dbReference type="EMBL" id="KYQ52770.1"/>
    </source>
</evidence>
<dbReference type="EMBL" id="KQ982653">
    <property type="protein sequence ID" value="KYQ52770.1"/>
    <property type="molecule type" value="Genomic_DNA"/>
</dbReference>
<proteinExistence type="predicted"/>
<keyword evidence="2" id="KW-1185">Reference proteome</keyword>
<evidence type="ECO:0000313" key="2">
    <source>
        <dbReference type="Proteomes" id="UP000075809"/>
    </source>
</evidence>
<name>A0A151WXZ3_9HYME</name>
<dbReference type="AlphaFoldDB" id="A0A151WXZ3"/>
<dbReference type="Proteomes" id="UP000075809">
    <property type="component" value="Unassembled WGS sequence"/>
</dbReference>